<organism evidence="1 2">
    <name type="scientific">Humibacillus xanthopallidus</name>
    <dbReference type="NCBI Taxonomy" id="412689"/>
    <lineage>
        <taxon>Bacteria</taxon>
        <taxon>Bacillati</taxon>
        <taxon>Actinomycetota</taxon>
        <taxon>Actinomycetes</taxon>
        <taxon>Micrococcales</taxon>
        <taxon>Intrasporangiaceae</taxon>
        <taxon>Humibacillus</taxon>
    </lineage>
</organism>
<sequence length="210" mass="23348">MTATPHPSVVDFWFDPVCPYSWTASRWLHEVSQRRSLTVRLHVMSLYLLNEHRTDVAPEYRRSVETSRGPARVATAVVSRFGEAALDRFYTAFGEVIFDHWRRPSAAEYHEVVQASLPRVGLPGDLAGAMESEQHDADMRRSHETGVALVGGEAGTPITSIDGAAFFGPVLNAIPRGDAAIRVFDGARLLAGYPQFFELKRTRSHPPVFT</sequence>
<evidence type="ECO:0000313" key="1">
    <source>
        <dbReference type="EMBL" id="TQM57533.1"/>
    </source>
</evidence>
<comment type="caution">
    <text evidence="1">The sequence shown here is derived from an EMBL/GenBank/DDBJ whole genome shotgun (WGS) entry which is preliminary data.</text>
</comment>
<keyword evidence="1" id="KW-0413">Isomerase</keyword>
<dbReference type="GO" id="GO:0016853">
    <property type="term" value="F:isomerase activity"/>
    <property type="evidence" value="ECO:0007669"/>
    <property type="project" value="UniProtKB-KW"/>
</dbReference>
<dbReference type="RefSeq" id="WP_141847052.1">
    <property type="nucleotide sequence ID" value="NZ_VFPM01000004.1"/>
</dbReference>
<accession>A0A543HGV2</accession>
<gene>
    <name evidence="1" type="ORF">FBY41_4361</name>
</gene>
<dbReference type="OrthoDB" id="4125991at2"/>
<keyword evidence="2" id="KW-1185">Reference proteome</keyword>
<protein>
    <submittedName>
        <fullName evidence="1">2-hydroxychromene-2-carboxylate isomerase</fullName>
    </submittedName>
</protein>
<dbReference type="EMBL" id="VFPM01000004">
    <property type="protein sequence ID" value="TQM57533.1"/>
    <property type="molecule type" value="Genomic_DNA"/>
</dbReference>
<dbReference type="AlphaFoldDB" id="A0A543HGV2"/>
<dbReference type="Pfam" id="PF22234">
    <property type="entry name" value="Rv2466c-like"/>
    <property type="match status" value="1"/>
</dbReference>
<proteinExistence type="predicted"/>
<dbReference type="SUPFAM" id="SSF52833">
    <property type="entry name" value="Thioredoxin-like"/>
    <property type="match status" value="1"/>
</dbReference>
<evidence type="ECO:0000313" key="2">
    <source>
        <dbReference type="Proteomes" id="UP000316747"/>
    </source>
</evidence>
<reference evidence="1 2" key="1">
    <citation type="submission" date="2019-06" db="EMBL/GenBank/DDBJ databases">
        <title>Genome sequencing of plant associated microbes to promote plant fitness in Sorghum bicolor and Oryza sativa.</title>
        <authorList>
            <person name="Coleman-Derr D."/>
        </authorList>
    </citation>
    <scope>NUCLEOTIDE SEQUENCE [LARGE SCALE GENOMIC DNA]</scope>
    <source>
        <strain evidence="1 2">KV-663</strain>
    </source>
</reference>
<dbReference type="InterPro" id="IPR053977">
    <property type="entry name" value="Rv2466c-like"/>
</dbReference>
<dbReference type="Gene3D" id="3.40.30.10">
    <property type="entry name" value="Glutaredoxin"/>
    <property type="match status" value="1"/>
</dbReference>
<dbReference type="InterPro" id="IPR036249">
    <property type="entry name" value="Thioredoxin-like_sf"/>
</dbReference>
<name>A0A543HGV2_9MICO</name>
<dbReference type="Proteomes" id="UP000316747">
    <property type="component" value="Unassembled WGS sequence"/>
</dbReference>